<dbReference type="RefSeq" id="WP_057940709.1">
    <property type="nucleotide sequence ID" value="NZ_ACJX03000001.1"/>
</dbReference>
<dbReference type="GO" id="GO:0047661">
    <property type="term" value="F:amino-acid racemase activity"/>
    <property type="evidence" value="ECO:0007669"/>
    <property type="project" value="InterPro"/>
</dbReference>
<dbReference type="AlphaFoldDB" id="A0A0T5XA16"/>
<gene>
    <name evidence="2" type="ORF">HMPREF1705_04487</name>
</gene>
<protein>
    <submittedName>
        <fullName evidence="2">Asp/Glu/Hydantoin racemase</fullName>
    </submittedName>
</protein>
<comment type="caution">
    <text evidence="2">The sequence shown here is derived from an EMBL/GenBank/DDBJ whole genome shotgun (WGS) entry which is preliminary data.</text>
</comment>
<dbReference type="InterPro" id="IPR015942">
    <property type="entry name" value="Asp/Glu/hydantoin_racemase"/>
</dbReference>
<evidence type="ECO:0000313" key="2">
    <source>
        <dbReference type="EMBL" id="KRT35223.1"/>
    </source>
</evidence>
<evidence type="ECO:0000313" key="3">
    <source>
        <dbReference type="Proteomes" id="UP000005273"/>
    </source>
</evidence>
<dbReference type="Pfam" id="PF01177">
    <property type="entry name" value="Asp_Glu_race"/>
    <property type="match status" value="1"/>
</dbReference>
<dbReference type="PANTHER" id="PTHR21198:SF3">
    <property type="entry name" value="GLUTAMATE RACEMASE"/>
    <property type="match status" value="1"/>
</dbReference>
<name>A0A0T5XA16_9BACT</name>
<sequence>MAKIKVGVIAGTSVDTAMGASVLEAHGYEALKCPISQRTEEQTILQVLHREQLTRITLEKIEWLKANGVDGILIYCNSLSTSVDLDWIREKSDIIIVTPLDVYKKIAKAYYKIGVLAANCQSAGGIEKIFYDNNPDILVVGAGMMPVVQAIEASMGPSNIVNSLGIKEIVRGMLAMGVETIVLGCTHFPYFVQELKSICDVPVYDPASEMINLLSLALNA</sequence>
<dbReference type="OrthoDB" id="9801055at2"/>
<dbReference type="Proteomes" id="UP000005273">
    <property type="component" value="Unassembled WGS sequence"/>
</dbReference>
<evidence type="ECO:0000256" key="1">
    <source>
        <dbReference type="ARBA" id="ARBA00023235"/>
    </source>
</evidence>
<dbReference type="PANTHER" id="PTHR21198">
    <property type="entry name" value="GLUTAMATE RACEMASE"/>
    <property type="match status" value="1"/>
</dbReference>
<keyword evidence="1" id="KW-0413">Isomerase</keyword>
<dbReference type="STRING" id="592015.HMPREF1705_04487"/>
<organism evidence="2 3">
    <name type="scientific">Acetomicrobium hydrogeniformans ATCC BAA-1850</name>
    <dbReference type="NCBI Taxonomy" id="592015"/>
    <lineage>
        <taxon>Bacteria</taxon>
        <taxon>Thermotogati</taxon>
        <taxon>Synergistota</taxon>
        <taxon>Synergistia</taxon>
        <taxon>Synergistales</taxon>
        <taxon>Acetomicrobiaceae</taxon>
        <taxon>Acetomicrobium</taxon>
    </lineage>
</organism>
<proteinExistence type="predicted"/>
<dbReference type="SUPFAM" id="SSF53681">
    <property type="entry name" value="Aspartate/glutamate racemase"/>
    <property type="match status" value="1"/>
</dbReference>
<dbReference type="Gene3D" id="3.40.50.1860">
    <property type="match status" value="2"/>
</dbReference>
<keyword evidence="3" id="KW-1185">Reference proteome</keyword>
<dbReference type="InterPro" id="IPR001920">
    <property type="entry name" value="Asp/Glu_race"/>
</dbReference>
<accession>A0A0T5XA16</accession>
<dbReference type="EMBL" id="ACJX03000001">
    <property type="protein sequence ID" value="KRT35223.1"/>
    <property type="molecule type" value="Genomic_DNA"/>
</dbReference>
<reference evidence="3" key="1">
    <citation type="submission" date="2012-09" db="EMBL/GenBank/DDBJ databases">
        <authorList>
            <person name="Weinstock G."/>
            <person name="Sodergren E."/>
            <person name="Clifton S."/>
            <person name="Fulton L."/>
            <person name="Fulton B."/>
            <person name="Courtney L."/>
            <person name="Fronick C."/>
            <person name="Harrison M."/>
            <person name="Strong C."/>
            <person name="Farmer C."/>
            <person name="Delehaunty K."/>
            <person name="Markovic C."/>
            <person name="Hall O."/>
            <person name="Minx P."/>
            <person name="Tomlinson C."/>
            <person name="Mitreva M."/>
            <person name="Nelson J."/>
            <person name="Hou S."/>
            <person name="Wollam A."/>
            <person name="Pepin K.H."/>
            <person name="Johnson M."/>
            <person name="Bhonagiri V."/>
            <person name="Nash W.E."/>
            <person name="Suruliraj S."/>
            <person name="Warren W."/>
            <person name="Chinwalla A."/>
            <person name="Mardis E.R."/>
            <person name="Wilson R.K."/>
        </authorList>
    </citation>
    <scope>NUCLEOTIDE SEQUENCE [LARGE SCALE GENOMIC DNA]</scope>
    <source>
        <strain evidence="3">OS1</strain>
    </source>
</reference>